<dbReference type="InterPro" id="IPR042815">
    <property type="entry name" value="DRC10"/>
</dbReference>
<dbReference type="AlphaFoldDB" id="A0A6J2TAL9"/>
<protein>
    <recommendedName>
        <fullName evidence="4">Dynein regulatory complex protein 10</fullName>
    </recommendedName>
</protein>
<evidence type="ECO:0000256" key="9">
    <source>
        <dbReference type="ARBA" id="ARBA00023273"/>
    </source>
</evidence>
<name>A0A6J2TAL9_DROLE</name>
<comment type="subcellular location">
    <subcellularLocation>
        <location evidence="2">Cytoplasm</location>
        <location evidence="2">Cytoskeleton</location>
        <location evidence="2">Flagellum axoneme</location>
    </subcellularLocation>
</comment>
<evidence type="ECO:0000256" key="7">
    <source>
        <dbReference type="ARBA" id="ARBA00023069"/>
    </source>
</evidence>
<gene>
    <name evidence="12" type="primary">LOC115623042</name>
</gene>
<evidence type="ECO:0000256" key="3">
    <source>
        <dbReference type="ARBA" id="ARBA00009071"/>
    </source>
</evidence>
<evidence type="ECO:0000256" key="6">
    <source>
        <dbReference type="ARBA" id="ARBA00022846"/>
    </source>
</evidence>
<organism evidence="11 12">
    <name type="scientific">Drosophila lebanonensis</name>
    <name type="common">Fruit fly</name>
    <name type="synonym">Scaptodrosophila lebanonensis</name>
    <dbReference type="NCBI Taxonomy" id="7225"/>
    <lineage>
        <taxon>Eukaryota</taxon>
        <taxon>Metazoa</taxon>
        <taxon>Ecdysozoa</taxon>
        <taxon>Arthropoda</taxon>
        <taxon>Hexapoda</taxon>
        <taxon>Insecta</taxon>
        <taxon>Pterygota</taxon>
        <taxon>Neoptera</taxon>
        <taxon>Endopterygota</taxon>
        <taxon>Diptera</taxon>
        <taxon>Brachycera</taxon>
        <taxon>Muscomorpha</taxon>
        <taxon>Ephydroidea</taxon>
        <taxon>Drosophilidae</taxon>
        <taxon>Scaptodrosophila</taxon>
    </lineage>
</organism>
<reference evidence="12" key="1">
    <citation type="submission" date="2025-08" db="UniProtKB">
        <authorList>
            <consortium name="RefSeq"/>
        </authorList>
    </citation>
    <scope>IDENTIFICATION</scope>
    <source>
        <strain evidence="12">11010-0011.00</strain>
        <tissue evidence="12">Whole body</tissue>
    </source>
</reference>
<evidence type="ECO:0000313" key="11">
    <source>
        <dbReference type="Proteomes" id="UP000504634"/>
    </source>
</evidence>
<keyword evidence="6" id="KW-0282">Flagellum</keyword>
<keyword evidence="5" id="KW-0963">Cytoplasm</keyword>
<evidence type="ECO:0000256" key="2">
    <source>
        <dbReference type="ARBA" id="ARBA00004611"/>
    </source>
</evidence>
<evidence type="ECO:0000313" key="12">
    <source>
        <dbReference type="RefSeq" id="XP_030373079.1"/>
    </source>
</evidence>
<evidence type="ECO:0000256" key="1">
    <source>
        <dbReference type="ARBA" id="ARBA00003029"/>
    </source>
</evidence>
<keyword evidence="11" id="KW-1185">Reference proteome</keyword>
<dbReference type="OrthoDB" id="536093at2759"/>
<dbReference type="PANTHER" id="PTHR31598:SF1">
    <property type="entry name" value="DYNEIN REGULATORY COMPLEX PROTEIN 10"/>
    <property type="match status" value="1"/>
</dbReference>
<comment type="function">
    <text evidence="1">Component of the nexin-dynein regulatory complex (N-DRC), a key regulator of ciliary/flagellar motility which maintains the alignment and integrity of the distal axoneme and regulates microtubule sliding in motile axonemes.</text>
</comment>
<sequence>MSTSDIMRSKQASESKIDDIRSAQIDFSATRADRIMLVLRVLKQAVARLKVNLIVPQLLEDPKNLRRVVEGTKYEAVIGLVNDFMRRRDIIVTEQRSPLMDHGMIKIIDFFQRNYELASYFPNFLENLNREELKQLRAYEMLYEVTEEHLWRTPKREIAKERKLYQVYHENEAIKTSISELRAKLHKQKIALRWKMAAKEIFLEKYEHDLALKRWQNNMTIQNEIDKCTRSARSNHKTSVEKLKEIEEELEKARLAYQKSNAHNLQLEKEAREEKNKLLLQLQGLLKKYDNNIGEKMRENLQLQDTYKAAKKELDEFMVYFRQEEAVYKEVVVKREEEERRQHQRRVVNFMMNRAARKIQKYWRKWRKDRRKRMRKGRK</sequence>
<evidence type="ECO:0000256" key="8">
    <source>
        <dbReference type="ARBA" id="ARBA00023212"/>
    </source>
</evidence>
<accession>A0A6J2TAL9</accession>
<dbReference type="GeneID" id="115623042"/>
<feature type="coiled-coil region" evidence="10">
    <location>
        <begin position="233"/>
        <end position="353"/>
    </location>
</feature>
<evidence type="ECO:0000256" key="5">
    <source>
        <dbReference type="ARBA" id="ARBA00022490"/>
    </source>
</evidence>
<evidence type="ECO:0000256" key="10">
    <source>
        <dbReference type="SAM" id="Coils"/>
    </source>
</evidence>
<keyword evidence="9" id="KW-0966">Cell projection</keyword>
<keyword evidence="10" id="KW-0175">Coiled coil</keyword>
<dbReference type="RefSeq" id="XP_030373079.1">
    <property type="nucleotide sequence ID" value="XM_030517219.1"/>
</dbReference>
<dbReference type="Proteomes" id="UP000504634">
    <property type="component" value="Unplaced"/>
</dbReference>
<dbReference type="PANTHER" id="PTHR31598">
    <property type="entry name" value="IQ DOMAIN-CONTAINING PROTEIN D"/>
    <property type="match status" value="1"/>
</dbReference>
<comment type="similarity">
    <text evidence="3">Belongs to the DRC10 family.</text>
</comment>
<evidence type="ECO:0000256" key="4">
    <source>
        <dbReference type="ARBA" id="ARBA00021752"/>
    </source>
</evidence>
<proteinExistence type="inferred from homology"/>
<keyword evidence="7" id="KW-0969">Cilium</keyword>
<keyword evidence="8" id="KW-0206">Cytoskeleton</keyword>